<dbReference type="Proteomes" id="UP000233837">
    <property type="component" value="Unassembled WGS sequence"/>
</dbReference>
<evidence type="ECO:0000313" key="2">
    <source>
        <dbReference type="Proteomes" id="UP000233837"/>
    </source>
</evidence>
<evidence type="ECO:0000313" key="1">
    <source>
        <dbReference type="EMBL" id="PKU71841.1"/>
    </source>
</evidence>
<protein>
    <submittedName>
        <fullName evidence="1">Uncharacterized protein</fullName>
    </submittedName>
</protein>
<organism evidence="1 2">
    <name type="scientific">Dendrobium catenatum</name>
    <dbReference type="NCBI Taxonomy" id="906689"/>
    <lineage>
        <taxon>Eukaryota</taxon>
        <taxon>Viridiplantae</taxon>
        <taxon>Streptophyta</taxon>
        <taxon>Embryophyta</taxon>
        <taxon>Tracheophyta</taxon>
        <taxon>Spermatophyta</taxon>
        <taxon>Magnoliopsida</taxon>
        <taxon>Liliopsida</taxon>
        <taxon>Asparagales</taxon>
        <taxon>Orchidaceae</taxon>
        <taxon>Epidendroideae</taxon>
        <taxon>Malaxideae</taxon>
        <taxon>Dendrobiinae</taxon>
        <taxon>Dendrobium</taxon>
    </lineage>
</organism>
<proteinExistence type="predicted"/>
<keyword evidence="2" id="KW-1185">Reference proteome</keyword>
<sequence length="83" mass="9506">MPSQGNPINSLYHKLKLLKEKINSKSWESSNLIAAKCSEISSLQQQCQLFIDFDPLNASIFDKLKKINVDLAYYNSLWAAWTI</sequence>
<gene>
    <name evidence="1" type="ORF">MA16_Dca016294</name>
</gene>
<reference evidence="1 2" key="1">
    <citation type="journal article" date="2016" name="Sci. Rep.">
        <title>The Dendrobium catenatum Lindl. genome sequence provides insights into polysaccharide synthase, floral development and adaptive evolution.</title>
        <authorList>
            <person name="Zhang G.Q."/>
            <person name="Xu Q."/>
            <person name="Bian C."/>
            <person name="Tsai W.C."/>
            <person name="Yeh C.M."/>
            <person name="Liu K.W."/>
            <person name="Yoshida K."/>
            <person name="Zhang L.S."/>
            <person name="Chang S.B."/>
            <person name="Chen F."/>
            <person name="Shi Y."/>
            <person name="Su Y.Y."/>
            <person name="Zhang Y.Q."/>
            <person name="Chen L.J."/>
            <person name="Yin Y."/>
            <person name="Lin M."/>
            <person name="Huang H."/>
            <person name="Deng H."/>
            <person name="Wang Z.W."/>
            <person name="Zhu S.L."/>
            <person name="Zhao X."/>
            <person name="Deng C."/>
            <person name="Niu S.C."/>
            <person name="Huang J."/>
            <person name="Wang M."/>
            <person name="Liu G.H."/>
            <person name="Yang H.J."/>
            <person name="Xiao X.J."/>
            <person name="Hsiao Y.Y."/>
            <person name="Wu W.L."/>
            <person name="Chen Y.Y."/>
            <person name="Mitsuda N."/>
            <person name="Ohme-Takagi M."/>
            <person name="Luo Y.B."/>
            <person name="Van de Peer Y."/>
            <person name="Liu Z.J."/>
        </authorList>
    </citation>
    <scope>NUCLEOTIDE SEQUENCE [LARGE SCALE GENOMIC DNA]</scope>
    <source>
        <tissue evidence="1">The whole plant</tissue>
    </source>
</reference>
<dbReference type="EMBL" id="KZ502856">
    <property type="protein sequence ID" value="PKU71841.1"/>
    <property type="molecule type" value="Genomic_DNA"/>
</dbReference>
<name>A0A2I0W869_9ASPA</name>
<dbReference type="AlphaFoldDB" id="A0A2I0W869"/>
<reference evidence="1 2" key="2">
    <citation type="journal article" date="2017" name="Nature">
        <title>The Apostasia genome and the evolution of orchids.</title>
        <authorList>
            <person name="Zhang G.Q."/>
            <person name="Liu K.W."/>
            <person name="Li Z."/>
            <person name="Lohaus R."/>
            <person name="Hsiao Y.Y."/>
            <person name="Niu S.C."/>
            <person name="Wang J.Y."/>
            <person name="Lin Y.C."/>
            <person name="Xu Q."/>
            <person name="Chen L.J."/>
            <person name="Yoshida K."/>
            <person name="Fujiwara S."/>
            <person name="Wang Z.W."/>
            <person name="Zhang Y.Q."/>
            <person name="Mitsuda N."/>
            <person name="Wang M."/>
            <person name="Liu G.H."/>
            <person name="Pecoraro L."/>
            <person name="Huang H.X."/>
            <person name="Xiao X.J."/>
            <person name="Lin M."/>
            <person name="Wu X.Y."/>
            <person name="Wu W.L."/>
            <person name="Chen Y.Y."/>
            <person name="Chang S.B."/>
            <person name="Sakamoto S."/>
            <person name="Ohme-Takagi M."/>
            <person name="Yagi M."/>
            <person name="Zeng S.J."/>
            <person name="Shen C.Y."/>
            <person name="Yeh C.M."/>
            <person name="Luo Y.B."/>
            <person name="Tsai W.C."/>
            <person name="Van de Peer Y."/>
            <person name="Liu Z.J."/>
        </authorList>
    </citation>
    <scope>NUCLEOTIDE SEQUENCE [LARGE SCALE GENOMIC DNA]</scope>
    <source>
        <tissue evidence="1">The whole plant</tissue>
    </source>
</reference>
<accession>A0A2I0W869</accession>